<evidence type="ECO:0000313" key="7">
    <source>
        <dbReference type="Proteomes" id="UP000006757"/>
    </source>
</evidence>
<gene>
    <name evidence="6" type="ORF">A1Q2_03885</name>
</gene>
<dbReference type="Gene3D" id="3.40.50.410">
    <property type="entry name" value="von Willebrand factor, type A domain"/>
    <property type="match status" value="1"/>
</dbReference>
<dbReference type="InterPro" id="IPR002035">
    <property type="entry name" value="VWF_A"/>
</dbReference>
<feature type="compositionally biased region" description="Pro residues" evidence="3">
    <location>
        <begin position="474"/>
        <end position="491"/>
    </location>
</feature>
<dbReference type="EMBL" id="AMBO01000310">
    <property type="protein sequence ID" value="EKD01822.1"/>
    <property type="molecule type" value="Genomic_DNA"/>
</dbReference>
<proteinExistence type="predicted"/>
<dbReference type="HOGENOM" id="CLU_035170_0_0_1"/>
<dbReference type="InterPro" id="IPR051940">
    <property type="entry name" value="Chitin_bind-dev_reg"/>
</dbReference>
<evidence type="ECO:0000256" key="3">
    <source>
        <dbReference type="SAM" id="MobiDB-lite"/>
    </source>
</evidence>
<comment type="caution">
    <text evidence="6">The sequence shown here is derived from an EMBL/GenBank/DDBJ whole genome shotgun (WGS) entry which is preliminary data.</text>
</comment>
<feature type="chain" id="PRO_5003852384" description="VWFA domain-containing protein" evidence="4">
    <location>
        <begin position="17"/>
        <end position="593"/>
    </location>
</feature>
<organism evidence="6 7">
    <name type="scientific">Trichosporon asahii var. asahii (strain CBS 8904)</name>
    <name type="common">Yeast</name>
    <dbReference type="NCBI Taxonomy" id="1220162"/>
    <lineage>
        <taxon>Eukaryota</taxon>
        <taxon>Fungi</taxon>
        <taxon>Dikarya</taxon>
        <taxon>Basidiomycota</taxon>
        <taxon>Agaricomycotina</taxon>
        <taxon>Tremellomycetes</taxon>
        <taxon>Trichosporonales</taxon>
        <taxon>Trichosporonaceae</taxon>
        <taxon>Trichosporon</taxon>
    </lineage>
</organism>
<accession>K1VQW2</accession>
<dbReference type="eggNOG" id="ENOG502SBFD">
    <property type="taxonomic scope" value="Eukaryota"/>
</dbReference>
<feature type="signal peptide" evidence="4">
    <location>
        <begin position="1"/>
        <end position="16"/>
    </location>
</feature>
<keyword evidence="2" id="KW-1015">Disulfide bond</keyword>
<sequence length="593" mass="59690">MRFVAGFSLLVAAVSALPALPRAQQQVCDNPGRFVSVVIDASGSQADNDPNNVRLKGAQQIIASLTPEGSATAANKADEIAVVSFTTSADVLYPLGNPGSEASDVAASVSANGGTDVYLGLKAGLDQIARVGSSQLDRAGVVMFTDGLDDGVVGATEWERKRQRLQVVAKAKAAGVRVSWGHLSFPKTSTHGGGLLSDIWNIIFGGGVGRTTTTIAGPELDKELAAAVLATGGTVSVISSADAQISFVEQVLKNGITNNDGRCHGLDIDQSGGPVKNNVTSLGLCSDNANAVFTYTPSHSKEKLAVTIDLLSTANHVNLHATLENKSTGSKLKVTVDSASPTQILTAEAAPGENVEITIQPSGASADTCQYGVRLDAVPIDTIPTSWQTVSSSSSNAPLPSSSHDSSPTSSSTPPTSPDAHPSSSSNSPPPTSSNNSSSTSSSAFPTSDGPPSTSSKAPPPTSSNTHSSSTSQAPPPTSSAPPISSVPPPSSSTATSSTQQSSNSSASPTSISAAPTSQGPRPTSTPECPTAAIPSVTVTATATVVQTMTATTTATATATSVQTVTATASTTGSICLCKCDAPGVQPLAKIEL</sequence>
<dbReference type="PANTHER" id="PTHR23301">
    <property type="entry name" value="CHITIN BINDING PERITROPHIN-A"/>
    <property type="match status" value="1"/>
</dbReference>
<dbReference type="SUPFAM" id="SSF53300">
    <property type="entry name" value="vWA-like"/>
    <property type="match status" value="1"/>
</dbReference>
<dbReference type="InterPro" id="IPR036465">
    <property type="entry name" value="vWFA_dom_sf"/>
</dbReference>
<dbReference type="PANTHER" id="PTHR23301:SF0">
    <property type="entry name" value="CHITIN-BINDING TYPE-2 DOMAIN-CONTAINING PROTEIN-RELATED"/>
    <property type="match status" value="1"/>
</dbReference>
<name>K1VQW2_TRIAC</name>
<dbReference type="Proteomes" id="UP000006757">
    <property type="component" value="Unassembled WGS sequence"/>
</dbReference>
<dbReference type="Pfam" id="PF13519">
    <property type="entry name" value="VWA_2"/>
    <property type="match status" value="1"/>
</dbReference>
<protein>
    <recommendedName>
        <fullName evidence="5">VWFA domain-containing protein</fullName>
    </recommendedName>
</protein>
<feature type="compositionally biased region" description="Low complexity" evidence="3">
    <location>
        <begin position="391"/>
        <end position="473"/>
    </location>
</feature>
<evidence type="ECO:0000313" key="6">
    <source>
        <dbReference type="EMBL" id="EKD01822.1"/>
    </source>
</evidence>
<reference evidence="6 7" key="1">
    <citation type="journal article" date="2012" name="Eukaryot. Cell">
        <title>Genome sequence of the Trichosporon asahii environmental strain CBS 8904.</title>
        <authorList>
            <person name="Yang R.Y."/>
            <person name="Li H.T."/>
            <person name="Zhu H."/>
            <person name="Zhou G.P."/>
            <person name="Wang M."/>
            <person name="Wang L."/>
        </authorList>
    </citation>
    <scope>NUCLEOTIDE SEQUENCE [LARGE SCALE GENOMIC DNA]</scope>
    <source>
        <strain evidence="6 7">CBS 8904</strain>
    </source>
</reference>
<dbReference type="GO" id="GO:0008061">
    <property type="term" value="F:chitin binding"/>
    <property type="evidence" value="ECO:0007669"/>
    <property type="project" value="UniProtKB-KW"/>
</dbReference>
<feature type="domain" description="VWFA" evidence="5">
    <location>
        <begin position="37"/>
        <end position="147"/>
    </location>
</feature>
<evidence type="ECO:0000256" key="1">
    <source>
        <dbReference type="ARBA" id="ARBA00022669"/>
    </source>
</evidence>
<keyword evidence="1" id="KW-0147">Chitin-binding</keyword>
<dbReference type="CDD" id="cd00198">
    <property type="entry name" value="vWFA"/>
    <property type="match status" value="1"/>
</dbReference>
<evidence type="ECO:0000256" key="2">
    <source>
        <dbReference type="ARBA" id="ARBA00023157"/>
    </source>
</evidence>
<keyword evidence="4" id="KW-0732">Signal</keyword>
<dbReference type="InParanoid" id="K1VQW2"/>
<feature type="region of interest" description="Disordered" evidence="3">
    <location>
        <begin position="388"/>
        <end position="532"/>
    </location>
</feature>
<dbReference type="AlphaFoldDB" id="K1VQW2"/>
<feature type="compositionally biased region" description="Low complexity" evidence="3">
    <location>
        <begin position="492"/>
        <end position="519"/>
    </location>
</feature>
<keyword evidence="7" id="KW-1185">Reference proteome</keyword>
<evidence type="ECO:0000259" key="5">
    <source>
        <dbReference type="Pfam" id="PF13519"/>
    </source>
</evidence>
<evidence type="ECO:0000256" key="4">
    <source>
        <dbReference type="SAM" id="SignalP"/>
    </source>
</evidence>